<feature type="binding site" evidence="16">
    <location>
        <position position="62"/>
    </location>
    <ligand>
        <name>Ca(2+)</name>
        <dbReference type="ChEBI" id="CHEBI:29108"/>
        <label>1</label>
    </ligand>
</feature>
<evidence type="ECO:0000313" key="22">
    <source>
        <dbReference type="Proteomes" id="UP001443914"/>
    </source>
</evidence>
<sequence>MTFLKVFLMLAILGMASAYNNPYQSSCPDVEKISKAITEYFVRKNPTFAPGLLRMVFHDCAVRGCDASVLLDPTPSNNATEKTAVPNLTLNGYEVVNAVKAELERRCPGVVSCADVLALTSRDAIVAINGPWWYVPLGRKDGRISLASEAVKFLPSPRANISTLKKNFADIGLSLKDLVVLSGGHTIGIGHCNIIQNRLYNFTGKGDTDPKIEASYAKILKYKCPQRVGDLTTVAGMDSISPKVFDKEYFTTVSQRKGFFESDAALLDDYYTKSYLQSQANSNGATFANDFAASMTKLIQLGFGSQGEVRKTCGAVKSYY</sequence>
<dbReference type="InterPro" id="IPR002016">
    <property type="entry name" value="Haem_peroxidase"/>
</dbReference>
<evidence type="ECO:0000259" key="20">
    <source>
        <dbReference type="PROSITE" id="PS50873"/>
    </source>
</evidence>
<feature type="disulfide bond" evidence="18">
    <location>
        <begin position="192"/>
        <end position="224"/>
    </location>
</feature>
<keyword evidence="11 18" id="KW-1015">Disulfide bond</keyword>
<comment type="similarity">
    <text evidence="19">Belongs to the peroxidase family. Classical plant (class III) peroxidase subfamily.</text>
</comment>
<feature type="binding site" evidence="16">
    <location>
        <position position="68"/>
    </location>
    <ligand>
        <name>Ca(2+)</name>
        <dbReference type="ChEBI" id="CHEBI:29108"/>
        <label>1</label>
    </ligand>
</feature>
<comment type="similarity">
    <text evidence="3">Belongs to the peroxidase family. Ascorbate peroxidase subfamily.</text>
</comment>
<feature type="disulfide bond" evidence="18">
    <location>
        <begin position="60"/>
        <end position="65"/>
    </location>
</feature>
<comment type="function">
    <text evidence="2">Removal of H(2)O(2), oxidation of toxic reductants, biosynthesis and degradation of lignin, suberization, auxin catabolism, response to environmental stresses such as wounding, pathogen attack and oxidative stress. These functions might be dependent on each isozyme/isoform in each plant tissue.</text>
</comment>
<evidence type="ECO:0000256" key="2">
    <source>
        <dbReference type="ARBA" id="ARBA00002322"/>
    </source>
</evidence>
<dbReference type="PANTHER" id="PTHR31235">
    <property type="entry name" value="PEROXIDASE 25-RELATED"/>
    <property type="match status" value="1"/>
</dbReference>
<dbReference type="EC" id="1.11.1.7" evidence="4 19"/>
<keyword evidence="5 19" id="KW-0964">Secreted</keyword>
<evidence type="ECO:0000256" key="4">
    <source>
        <dbReference type="ARBA" id="ARBA00012313"/>
    </source>
</evidence>
<keyword evidence="22" id="KW-1185">Reference proteome</keyword>
<comment type="cofactor">
    <cofactor evidence="16 19">
        <name>Ca(2+)</name>
        <dbReference type="ChEBI" id="CHEBI:29108"/>
    </cofactor>
    <text evidence="16 19">Binds 2 calcium ions per subunit.</text>
</comment>
<feature type="binding site" evidence="16">
    <location>
        <position position="238"/>
    </location>
    <ligand>
        <name>Ca(2+)</name>
        <dbReference type="ChEBI" id="CHEBI:29108"/>
        <label>2</label>
    </ligand>
</feature>
<dbReference type="FunFam" id="1.10.420.10:FF:000008">
    <property type="entry name" value="Peroxidase"/>
    <property type="match status" value="1"/>
</dbReference>
<accession>A0AAW1GGC9</accession>
<dbReference type="CDD" id="cd00693">
    <property type="entry name" value="secretory_peroxidase"/>
    <property type="match status" value="1"/>
</dbReference>
<proteinExistence type="inferred from homology"/>
<feature type="binding site" evidence="16">
    <location>
        <position position="64"/>
    </location>
    <ligand>
        <name>Ca(2+)</name>
        <dbReference type="ChEBI" id="CHEBI:29108"/>
        <label>1</label>
    </ligand>
</feature>
<keyword evidence="16 19" id="KW-0106">Calcium</keyword>
<dbReference type="InterPro" id="IPR010255">
    <property type="entry name" value="Haem_peroxidase_sf"/>
</dbReference>
<comment type="caution">
    <text evidence="21">The sequence shown here is derived from an EMBL/GenBank/DDBJ whole genome shotgun (WGS) entry which is preliminary data.</text>
</comment>
<keyword evidence="8 16" id="KW-0479">Metal-binding</keyword>
<feature type="active site" description="Proton acceptor" evidence="14">
    <location>
        <position position="58"/>
    </location>
</feature>
<comment type="catalytic activity">
    <reaction evidence="1 19">
        <text>2 a phenolic donor + H2O2 = 2 a phenolic radical donor + 2 H2O</text>
        <dbReference type="Rhea" id="RHEA:56136"/>
        <dbReference type="ChEBI" id="CHEBI:15377"/>
        <dbReference type="ChEBI" id="CHEBI:16240"/>
        <dbReference type="ChEBI" id="CHEBI:139520"/>
        <dbReference type="ChEBI" id="CHEBI:139521"/>
        <dbReference type="EC" id="1.11.1.7"/>
    </reaction>
</comment>
<evidence type="ECO:0000256" key="15">
    <source>
        <dbReference type="PIRSR" id="PIRSR600823-2"/>
    </source>
</evidence>
<evidence type="ECO:0000256" key="13">
    <source>
        <dbReference type="ARBA" id="ARBA00023324"/>
    </source>
</evidence>
<dbReference type="PROSITE" id="PS00435">
    <property type="entry name" value="PEROXIDASE_1"/>
    <property type="match status" value="1"/>
</dbReference>
<feature type="binding site" evidence="16">
    <location>
        <position position="81"/>
    </location>
    <ligand>
        <name>Ca(2+)</name>
        <dbReference type="ChEBI" id="CHEBI:29108"/>
        <label>1</label>
    </ligand>
</feature>
<dbReference type="GO" id="GO:0042744">
    <property type="term" value="P:hydrogen peroxide catabolic process"/>
    <property type="evidence" value="ECO:0007669"/>
    <property type="project" value="UniProtKB-KW"/>
</dbReference>
<evidence type="ECO:0000256" key="6">
    <source>
        <dbReference type="ARBA" id="ARBA00022559"/>
    </source>
</evidence>
<feature type="binding site" evidence="16">
    <location>
        <position position="186"/>
    </location>
    <ligand>
        <name>Ca(2+)</name>
        <dbReference type="ChEBI" id="CHEBI:29108"/>
        <label>2</label>
    </ligand>
</feature>
<feature type="binding site" evidence="16">
    <location>
        <position position="246"/>
    </location>
    <ligand>
        <name>Ca(2+)</name>
        <dbReference type="ChEBI" id="CHEBI:29108"/>
        <label>2</label>
    </ligand>
</feature>
<feature type="site" description="Transition state stabilizer" evidence="17">
    <location>
        <position position="54"/>
    </location>
</feature>
<evidence type="ECO:0000256" key="14">
    <source>
        <dbReference type="PIRSR" id="PIRSR600823-1"/>
    </source>
</evidence>
<evidence type="ECO:0000256" key="12">
    <source>
        <dbReference type="ARBA" id="ARBA00023180"/>
    </source>
</evidence>
<feature type="binding site" evidence="16">
    <location>
        <position position="59"/>
    </location>
    <ligand>
        <name>Ca(2+)</name>
        <dbReference type="ChEBI" id="CHEBI:29108"/>
        <label>1</label>
    </ligand>
</feature>
<evidence type="ECO:0000256" key="8">
    <source>
        <dbReference type="ARBA" id="ARBA00022723"/>
    </source>
</evidence>
<evidence type="ECO:0000256" key="18">
    <source>
        <dbReference type="PIRSR" id="PIRSR600823-5"/>
    </source>
</evidence>
<dbReference type="GO" id="GO:0006979">
    <property type="term" value="P:response to oxidative stress"/>
    <property type="evidence" value="ECO:0007669"/>
    <property type="project" value="UniProtKB-UniRule"/>
</dbReference>
<reference evidence="21" key="1">
    <citation type="submission" date="2024-03" db="EMBL/GenBank/DDBJ databases">
        <title>WGS assembly of Saponaria officinalis var. Norfolk2.</title>
        <authorList>
            <person name="Jenkins J."/>
            <person name="Shu S."/>
            <person name="Grimwood J."/>
            <person name="Barry K."/>
            <person name="Goodstein D."/>
            <person name="Schmutz J."/>
            <person name="Leebens-Mack J."/>
            <person name="Osbourn A."/>
        </authorList>
    </citation>
    <scope>NUCLEOTIDE SEQUENCE [LARGE SCALE GENOMIC DNA]</scope>
    <source>
        <strain evidence="21">JIC</strain>
    </source>
</reference>
<name>A0AAW1GGC9_SAPOF</name>
<evidence type="ECO:0000256" key="1">
    <source>
        <dbReference type="ARBA" id="ARBA00000189"/>
    </source>
</evidence>
<dbReference type="EMBL" id="JBDFQZ010000014">
    <property type="protein sequence ID" value="KAK9664008.1"/>
    <property type="molecule type" value="Genomic_DNA"/>
</dbReference>
<dbReference type="SUPFAM" id="SSF48113">
    <property type="entry name" value="Heme-dependent peroxidases"/>
    <property type="match status" value="1"/>
</dbReference>
<dbReference type="GO" id="GO:0046872">
    <property type="term" value="F:metal ion binding"/>
    <property type="evidence" value="ECO:0007669"/>
    <property type="project" value="UniProtKB-UniRule"/>
</dbReference>
<feature type="disulfide bond" evidence="18">
    <location>
        <begin position="27"/>
        <end position="107"/>
    </location>
</feature>
<dbReference type="PRINTS" id="PR00461">
    <property type="entry name" value="PLPEROXIDASE"/>
</dbReference>
<feature type="binding site" evidence="16">
    <location>
        <position position="66"/>
    </location>
    <ligand>
        <name>Ca(2+)</name>
        <dbReference type="ChEBI" id="CHEBI:29108"/>
        <label>1</label>
    </ligand>
</feature>
<evidence type="ECO:0000256" key="17">
    <source>
        <dbReference type="PIRSR" id="PIRSR600823-4"/>
    </source>
</evidence>
<dbReference type="Pfam" id="PF00141">
    <property type="entry name" value="peroxidase"/>
    <property type="match status" value="1"/>
</dbReference>
<keyword evidence="7 19" id="KW-0349">Heme</keyword>
<evidence type="ECO:0000256" key="11">
    <source>
        <dbReference type="ARBA" id="ARBA00023157"/>
    </source>
</evidence>
<comment type="subcellular location">
    <subcellularLocation>
        <location evidence="19">Secreted</location>
    </subcellularLocation>
</comment>
<dbReference type="AlphaFoldDB" id="A0AAW1GGC9"/>
<evidence type="ECO:0000256" key="9">
    <source>
        <dbReference type="ARBA" id="ARBA00023002"/>
    </source>
</evidence>
<dbReference type="Gene3D" id="1.10.420.10">
    <property type="entry name" value="Peroxidase, domain 2"/>
    <property type="match status" value="1"/>
</dbReference>
<keyword evidence="13 19" id="KW-0376">Hydrogen peroxide</keyword>
<keyword evidence="12" id="KW-0325">Glycoprotein</keyword>
<feature type="signal peptide" evidence="19">
    <location>
        <begin position="1"/>
        <end position="18"/>
    </location>
</feature>
<evidence type="ECO:0000313" key="21">
    <source>
        <dbReference type="EMBL" id="KAK9664008.1"/>
    </source>
</evidence>
<feature type="chain" id="PRO_5043099280" description="Peroxidase" evidence="19">
    <location>
        <begin position="19"/>
        <end position="320"/>
    </location>
</feature>
<organism evidence="21 22">
    <name type="scientific">Saponaria officinalis</name>
    <name type="common">Common soapwort</name>
    <name type="synonym">Lychnis saponaria</name>
    <dbReference type="NCBI Taxonomy" id="3572"/>
    <lineage>
        <taxon>Eukaryota</taxon>
        <taxon>Viridiplantae</taxon>
        <taxon>Streptophyta</taxon>
        <taxon>Embryophyta</taxon>
        <taxon>Tracheophyta</taxon>
        <taxon>Spermatophyta</taxon>
        <taxon>Magnoliopsida</taxon>
        <taxon>eudicotyledons</taxon>
        <taxon>Gunneridae</taxon>
        <taxon>Pentapetalae</taxon>
        <taxon>Caryophyllales</taxon>
        <taxon>Caryophyllaceae</taxon>
        <taxon>Caryophylleae</taxon>
        <taxon>Saponaria</taxon>
    </lineage>
</organism>
<dbReference type="InterPro" id="IPR019793">
    <property type="entry name" value="Peroxidases_heam-ligand_BS"/>
</dbReference>
<feature type="binding site" description="axial binding residue" evidence="16">
    <location>
        <position position="185"/>
    </location>
    <ligand>
        <name>heme b</name>
        <dbReference type="ChEBI" id="CHEBI:60344"/>
    </ligand>
    <ligandPart>
        <name>Fe</name>
        <dbReference type="ChEBI" id="CHEBI:18248"/>
    </ligandPart>
</feature>
<dbReference type="InterPro" id="IPR019794">
    <property type="entry name" value="Peroxidases_AS"/>
</dbReference>
<feature type="domain" description="Plant heme peroxidase family profile" evidence="20">
    <location>
        <begin position="23"/>
        <end position="317"/>
    </location>
</feature>
<dbReference type="GO" id="GO:0005576">
    <property type="term" value="C:extracellular region"/>
    <property type="evidence" value="ECO:0007669"/>
    <property type="project" value="UniProtKB-SubCell"/>
</dbReference>
<dbReference type="PROSITE" id="PS50873">
    <property type="entry name" value="PEROXIDASE_4"/>
    <property type="match status" value="1"/>
</dbReference>
<keyword evidence="9 19" id="KW-0560">Oxidoreductase</keyword>
<evidence type="ECO:0000256" key="10">
    <source>
        <dbReference type="ARBA" id="ARBA00023004"/>
    </source>
</evidence>
<dbReference type="Proteomes" id="UP001443914">
    <property type="component" value="Unassembled WGS sequence"/>
</dbReference>
<protein>
    <recommendedName>
        <fullName evidence="4 19">Peroxidase</fullName>
        <ecNumber evidence="4 19">1.11.1.7</ecNumber>
    </recommendedName>
</protein>
<evidence type="ECO:0000256" key="5">
    <source>
        <dbReference type="ARBA" id="ARBA00022525"/>
    </source>
</evidence>
<keyword evidence="6 19" id="KW-0575">Peroxidase</keyword>
<dbReference type="GO" id="GO:0140825">
    <property type="term" value="F:lactoperoxidase activity"/>
    <property type="evidence" value="ECO:0007669"/>
    <property type="project" value="UniProtKB-EC"/>
</dbReference>
<dbReference type="PRINTS" id="PR00458">
    <property type="entry name" value="PEROXIDASE"/>
</dbReference>
<gene>
    <name evidence="21" type="ORF">RND81_14G013300</name>
</gene>
<dbReference type="PROSITE" id="PS00436">
    <property type="entry name" value="PEROXIDASE_2"/>
    <property type="match status" value="1"/>
</dbReference>
<dbReference type="GO" id="GO:0020037">
    <property type="term" value="F:heme binding"/>
    <property type="evidence" value="ECO:0007669"/>
    <property type="project" value="UniProtKB-UniRule"/>
</dbReference>
<dbReference type="InterPro" id="IPR000823">
    <property type="entry name" value="Peroxidase_pln"/>
</dbReference>
<keyword evidence="10 16" id="KW-0408">Iron</keyword>
<feature type="disulfide bond" evidence="18">
    <location>
        <begin position="113"/>
        <end position="313"/>
    </location>
</feature>
<evidence type="ECO:0000256" key="19">
    <source>
        <dbReference type="RuleBase" id="RU362060"/>
    </source>
</evidence>
<evidence type="ECO:0000256" key="7">
    <source>
        <dbReference type="ARBA" id="ARBA00022617"/>
    </source>
</evidence>
<keyword evidence="19" id="KW-0732">Signal</keyword>
<comment type="cofactor">
    <cofactor evidence="16 19">
        <name>heme b</name>
        <dbReference type="ChEBI" id="CHEBI:60344"/>
    </cofactor>
    <text evidence="16 19">Binds 1 heme b (iron(II)-protoporphyrin IX) group per subunit.</text>
</comment>
<feature type="binding site" evidence="15">
    <location>
        <position position="155"/>
    </location>
    <ligand>
        <name>substrate</name>
    </ligand>
</feature>
<evidence type="ECO:0000256" key="16">
    <source>
        <dbReference type="PIRSR" id="PIRSR600823-3"/>
    </source>
</evidence>
<evidence type="ECO:0000256" key="3">
    <source>
        <dbReference type="ARBA" id="ARBA00006873"/>
    </source>
</evidence>
<dbReference type="InterPro" id="IPR033905">
    <property type="entry name" value="Secretory_peroxidase"/>
</dbReference>
<dbReference type="Gene3D" id="1.10.520.10">
    <property type="match status" value="1"/>
</dbReference>